<evidence type="ECO:0000256" key="2">
    <source>
        <dbReference type="ARBA" id="ARBA00007092"/>
    </source>
</evidence>
<feature type="domain" description="Endonuclease/exonuclease/phosphatase" evidence="6">
    <location>
        <begin position="7"/>
        <end position="210"/>
    </location>
</feature>
<evidence type="ECO:0000259" key="6">
    <source>
        <dbReference type="Pfam" id="PF03372"/>
    </source>
</evidence>
<evidence type="ECO:0000256" key="3">
    <source>
        <dbReference type="ARBA" id="ARBA00022723"/>
    </source>
</evidence>
<dbReference type="STRING" id="212602.A0A420HGH6"/>
<proteinExistence type="inferred from homology"/>
<comment type="similarity">
    <text evidence="2">Belongs to the DNA repair enzymes AP/ExoA family.</text>
</comment>
<dbReference type="GO" id="GO:0008311">
    <property type="term" value="F:double-stranded DNA 3'-5' DNA exonuclease activity"/>
    <property type="evidence" value="ECO:0007669"/>
    <property type="project" value="TreeGrafter"/>
</dbReference>
<accession>A0A420HGH6</accession>
<evidence type="ECO:0000256" key="4">
    <source>
        <dbReference type="ARBA" id="ARBA00022801"/>
    </source>
</evidence>
<dbReference type="CDD" id="cd09076">
    <property type="entry name" value="L1-EN"/>
    <property type="match status" value="1"/>
</dbReference>
<dbReference type="Gene3D" id="3.60.10.10">
    <property type="entry name" value="Endonuclease/exonuclease/phosphatase"/>
    <property type="match status" value="1"/>
</dbReference>
<keyword evidence="4" id="KW-0378">Hydrolase</keyword>
<dbReference type="PANTHER" id="PTHR22748:SF26">
    <property type="entry name" value="ENDONUCLEASE_EXONUCLEASE_PHOSPHATASE DOMAIN-CONTAINING PROTEIN"/>
    <property type="match status" value="1"/>
</dbReference>
<dbReference type="InterPro" id="IPR004808">
    <property type="entry name" value="AP_endonuc_1"/>
</dbReference>
<dbReference type="InterPro" id="IPR036691">
    <property type="entry name" value="Endo/exonu/phosph_ase_sf"/>
</dbReference>
<dbReference type="GO" id="GO:0003906">
    <property type="term" value="F:DNA-(apurinic or apyrimidinic site) endonuclease activity"/>
    <property type="evidence" value="ECO:0007669"/>
    <property type="project" value="TreeGrafter"/>
</dbReference>
<dbReference type="GO" id="GO:0046872">
    <property type="term" value="F:metal ion binding"/>
    <property type="evidence" value="ECO:0007669"/>
    <property type="project" value="UniProtKB-KW"/>
</dbReference>
<comment type="caution">
    <text evidence="7">The sequence shown here is derived from an EMBL/GenBank/DDBJ whole genome shotgun (WGS) entry which is preliminary data.</text>
</comment>
<dbReference type="PANTHER" id="PTHR22748">
    <property type="entry name" value="AP ENDONUCLEASE"/>
    <property type="match status" value="1"/>
</dbReference>
<reference evidence="7 8" key="1">
    <citation type="journal article" date="2018" name="BMC Genomics">
        <title>Comparative genome analyses reveal sequence features reflecting distinct modes of host-adaptation between dicot and monocot powdery mildew.</title>
        <authorList>
            <person name="Wu Y."/>
            <person name="Ma X."/>
            <person name="Pan Z."/>
            <person name="Kale S.D."/>
            <person name="Song Y."/>
            <person name="King H."/>
            <person name="Zhang Q."/>
            <person name="Presley C."/>
            <person name="Deng X."/>
            <person name="Wei C.I."/>
            <person name="Xiao S."/>
        </authorList>
    </citation>
    <scope>NUCLEOTIDE SEQUENCE [LARGE SCALE GENOMIC DNA]</scope>
    <source>
        <strain evidence="7">UMSG2</strain>
    </source>
</reference>
<dbReference type="InterPro" id="IPR005135">
    <property type="entry name" value="Endo/exonuclease/phosphatase"/>
</dbReference>
<keyword evidence="3" id="KW-0479">Metal-binding</keyword>
<comment type="cofactor">
    <cofactor evidence="1">
        <name>Mg(2+)</name>
        <dbReference type="ChEBI" id="CHEBI:18420"/>
    </cofactor>
</comment>
<evidence type="ECO:0000313" key="8">
    <source>
        <dbReference type="Proteomes" id="UP000286134"/>
    </source>
</evidence>
<dbReference type="EMBL" id="MCFK01008091">
    <property type="protein sequence ID" value="RKF56515.1"/>
    <property type="molecule type" value="Genomic_DNA"/>
</dbReference>
<keyword evidence="8" id="KW-1185">Reference proteome</keyword>
<protein>
    <submittedName>
        <fullName evidence="7">Putative 149 kDa protein</fullName>
    </submittedName>
</protein>
<dbReference type="SUPFAM" id="SSF56219">
    <property type="entry name" value="DNase I-like"/>
    <property type="match status" value="1"/>
</dbReference>
<dbReference type="OrthoDB" id="2799478at2759"/>
<evidence type="ECO:0000256" key="5">
    <source>
        <dbReference type="ARBA" id="ARBA00022842"/>
    </source>
</evidence>
<dbReference type="AlphaFoldDB" id="A0A420HGH6"/>
<dbReference type="Pfam" id="PF03372">
    <property type="entry name" value="Exo_endo_phos"/>
    <property type="match status" value="1"/>
</dbReference>
<dbReference type="GO" id="GO:0006284">
    <property type="term" value="P:base-excision repair"/>
    <property type="evidence" value="ECO:0007669"/>
    <property type="project" value="TreeGrafter"/>
</dbReference>
<keyword evidence="5" id="KW-0460">Magnesium</keyword>
<feature type="non-terminal residue" evidence="7">
    <location>
        <position position="480"/>
    </location>
</feature>
<sequence length="480" mass="55955">MKLLFINIKGGGNFAKIVTVINFVLNTKADIIFFCETHFTPDKLERYRRNWPLLTWYSNSPYSNQSGIACIVRDTTRTPLSTTRIVDMDTEGRILGIELRTDGGKLVRILGIYAPNEETQSVTFFKQLNERGLKGYHIVIGDMNKCEAKLDRNPSRTEDLRVVEAFQLAFENNGFIDGWRLSNPDARVYTYWSNNQLCSASRIDRIYVSMKTFRKCAKWEIINTPKWSDHNAISVEYYPHDRIKFGPGIWRMNTPLLQRADVRQGISIIMRDNLQPIQSMMQRLSDPNKAIVKLCASEIVLYFDQMMLAIRAFTMHYQNNLAKKRNKLTLKLEQRLNKYDGKERNRKYARRIKHTRIRLKALLEERAQKQSIFSYAKKLEAGGYQSEFWKLGKDPHAHHTVAALYDKNGKLQKQPDKVLHVAEQFYKELYSERHTDILAQDRLLENIIWDSELDISFLATREEVLEIITKWKTGSTPGPS</sequence>
<dbReference type="GO" id="GO:0005634">
    <property type="term" value="C:nucleus"/>
    <property type="evidence" value="ECO:0007669"/>
    <property type="project" value="TreeGrafter"/>
</dbReference>
<organism evidence="7 8">
    <name type="scientific">Erysiphe neolycopersici</name>
    <dbReference type="NCBI Taxonomy" id="212602"/>
    <lineage>
        <taxon>Eukaryota</taxon>
        <taxon>Fungi</taxon>
        <taxon>Dikarya</taxon>
        <taxon>Ascomycota</taxon>
        <taxon>Pezizomycotina</taxon>
        <taxon>Leotiomycetes</taxon>
        <taxon>Erysiphales</taxon>
        <taxon>Erysiphaceae</taxon>
        <taxon>Erysiphe</taxon>
    </lineage>
</organism>
<evidence type="ECO:0000313" key="7">
    <source>
        <dbReference type="EMBL" id="RKF56515.1"/>
    </source>
</evidence>
<dbReference type="GO" id="GO:0008081">
    <property type="term" value="F:phosphoric diester hydrolase activity"/>
    <property type="evidence" value="ECO:0007669"/>
    <property type="project" value="TreeGrafter"/>
</dbReference>
<name>A0A420HGH6_9PEZI</name>
<dbReference type="Proteomes" id="UP000286134">
    <property type="component" value="Unassembled WGS sequence"/>
</dbReference>
<gene>
    <name evidence="7" type="ORF">OnM2_080051</name>
</gene>
<evidence type="ECO:0000256" key="1">
    <source>
        <dbReference type="ARBA" id="ARBA00001946"/>
    </source>
</evidence>